<feature type="binding site" evidence="2">
    <location>
        <position position="166"/>
    </location>
    <ligand>
        <name>Mn(2+)</name>
        <dbReference type="ChEBI" id="CHEBI:29035"/>
        <label>2</label>
    </ligand>
</feature>
<keyword evidence="2" id="KW-0479">Metal-binding</keyword>
<feature type="binding site" evidence="2">
    <location>
        <position position="192"/>
    </location>
    <ligand>
        <name>Mn(2+)</name>
        <dbReference type="ChEBI" id="CHEBI:29035"/>
        <label>2</label>
    </ligand>
</feature>
<evidence type="ECO:0000313" key="4">
    <source>
        <dbReference type="EMBL" id="ATQ42396.1"/>
    </source>
</evidence>
<dbReference type="GO" id="GO:0016787">
    <property type="term" value="F:hydrolase activity"/>
    <property type="evidence" value="ECO:0007669"/>
    <property type="project" value="UniProtKB-KW"/>
</dbReference>
<dbReference type="KEGG" id="cmb:CSW64_08200"/>
<dbReference type="InterPro" id="IPR017439">
    <property type="entry name" value="Amidohydrolase"/>
</dbReference>
<dbReference type="PIRSF" id="PIRSF005962">
    <property type="entry name" value="Pept_M20D_amidohydro"/>
    <property type="match status" value="1"/>
</dbReference>
<comment type="cofactor">
    <cofactor evidence="2">
        <name>Mn(2+)</name>
        <dbReference type="ChEBI" id="CHEBI:29035"/>
    </cofactor>
    <text evidence="2">The Mn(2+) ion enhances activity.</text>
</comment>
<dbReference type="RefSeq" id="WP_099621653.1">
    <property type="nucleotide sequence ID" value="NZ_CP024201.1"/>
</dbReference>
<dbReference type="PANTHER" id="PTHR11014:SF63">
    <property type="entry name" value="METALLOPEPTIDASE, PUTATIVE (AFU_ORTHOLOGUE AFUA_6G09600)-RELATED"/>
    <property type="match status" value="1"/>
</dbReference>
<dbReference type="SUPFAM" id="SSF53187">
    <property type="entry name" value="Zn-dependent exopeptidases"/>
    <property type="match status" value="1"/>
</dbReference>
<dbReference type="InterPro" id="IPR011650">
    <property type="entry name" value="Peptidase_M20_dimer"/>
</dbReference>
<dbReference type="Pfam" id="PF01546">
    <property type="entry name" value="Peptidase_M20"/>
    <property type="match status" value="1"/>
</dbReference>
<protein>
    <recommendedName>
        <fullName evidence="3">Peptidase M20 dimerisation domain-containing protein</fullName>
    </recommendedName>
</protein>
<dbReference type="OrthoDB" id="9777385at2"/>
<dbReference type="PANTHER" id="PTHR11014">
    <property type="entry name" value="PEPTIDASE M20 FAMILY MEMBER"/>
    <property type="match status" value="1"/>
</dbReference>
<evidence type="ECO:0000256" key="1">
    <source>
        <dbReference type="ARBA" id="ARBA00022801"/>
    </source>
</evidence>
<feature type="binding site" evidence="2">
    <location>
        <position position="132"/>
    </location>
    <ligand>
        <name>Mn(2+)</name>
        <dbReference type="ChEBI" id="CHEBI:29035"/>
        <label>2</label>
    </ligand>
</feature>
<name>A0A2D2AWM2_9CAUL</name>
<dbReference type="InterPro" id="IPR036264">
    <property type="entry name" value="Bact_exopeptidase_dim_dom"/>
</dbReference>
<dbReference type="Pfam" id="PF07687">
    <property type="entry name" value="M20_dimer"/>
    <property type="match status" value="1"/>
</dbReference>
<dbReference type="GO" id="GO:0046872">
    <property type="term" value="F:metal ion binding"/>
    <property type="evidence" value="ECO:0007669"/>
    <property type="project" value="UniProtKB-KW"/>
</dbReference>
<feature type="binding site" evidence="2">
    <location>
        <position position="397"/>
    </location>
    <ligand>
        <name>Mn(2+)</name>
        <dbReference type="ChEBI" id="CHEBI:29035"/>
        <label>1</label>
    </ligand>
</feature>
<dbReference type="InterPro" id="IPR002933">
    <property type="entry name" value="Peptidase_M20"/>
</dbReference>
<keyword evidence="5" id="KW-1185">Reference proteome</keyword>
<keyword evidence="2" id="KW-0464">Manganese</keyword>
<dbReference type="CDD" id="cd03886">
    <property type="entry name" value="M20_Acy1"/>
    <property type="match status" value="1"/>
</dbReference>
<dbReference type="Gene3D" id="3.40.630.10">
    <property type="entry name" value="Zn peptidases"/>
    <property type="match status" value="1"/>
</dbReference>
<dbReference type="NCBIfam" id="TIGR01891">
    <property type="entry name" value="amidohydrolases"/>
    <property type="match status" value="1"/>
</dbReference>
<evidence type="ECO:0000256" key="2">
    <source>
        <dbReference type="PIRSR" id="PIRSR005962-1"/>
    </source>
</evidence>
<reference evidence="4 5" key="1">
    <citation type="submission" date="2017-10" db="EMBL/GenBank/DDBJ databases">
        <title>Genome sequence of Caulobacter mirabilis FWC38.</title>
        <authorList>
            <person name="Fiebig A."/>
            <person name="Crosson S."/>
        </authorList>
    </citation>
    <scope>NUCLEOTIDE SEQUENCE [LARGE SCALE GENOMIC DNA]</scope>
    <source>
        <strain evidence="4 5">FWC 38</strain>
    </source>
</reference>
<dbReference type="SUPFAM" id="SSF55031">
    <property type="entry name" value="Bacterial exopeptidase dimerisation domain"/>
    <property type="match status" value="1"/>
</dbReference>
<evidence type="ECO:0000259" key="3">
    <source>
        <dbReference type="Pfam" id="PF07687"/>
    </source>
</evidence>
<organism evidence="4 5">
    <name type="scientific">Caulobacter mirabilis</name>
    <dbReference type="NCBI Taxonomy" id="69666"/>
    <lineage>
        <taxon>Bacteria</taxon>
        <taxon>Pseudomonadati</taxon>
        <taxon>Pseudomonadota</taxon>
        <taxon>Alphaproteobacteria</taxon>
        <taxon>Caulobacterales</taxon>
        <taxon>Caulobacteraceae</taxon>
        <taxon>Caulobacter</taxon>
    </lineage>
</organism>
<evidence type="ECO:0000313" key="5">
    <source>
        <dbReference type="Proteomes" id="UP000228945"/>
    </source>
</evidence>
<dbReference type="Gene3D" id="3.30.70.360">
    <property type="match status" value="1"/>
</dbReference>
<dbReference type="EMBL" id="CP024201">
    <property type="protein sequence ID" value="ATQ42396.1"/>
    <property type="molecule type" value="Genomic_DNA"/>
</dbReference>
<feature type="domain" description="Peptidase M20 dimerisation" evidence="3">
    <location>
        <begin position="212"/>
        <end position="311"/>
    </location>
</feature>
<accession>A0A2D2AWM2</accession>
<dbReference type="Proteomes" id="UP000228945">
    <property type="component" value="Chromosome"/>
</dbReference>
<gene>
    <name evidence="4" type="ORF">CSW64_08200</name>
</gene>
<dbReference type="AlphaFoldDB" id="A0A2D2AWM2"/>
<feature type="binding site" evidence="2">
    <location>
        <position position="130"/>
    </location>
    <ligand>
        <name>Mn(2+)</name>
        <dbReference type="ChEBI" id="CHEBI:29035"/>
        <label>2</label>
    </ligand>
</feature>
<keyword evidence="1" id="KW-0378">Hydrolase</keyword>
<proteinExistence type="predicted"/>
<sequence>MRKYLGAALGLALAIGTGGEVLAGDRAAAVDKALPVAREAYQFLHRNPELGKKEFKAHDYLVSRLKALGYTQFVASPSAPTAVIAVLDTGRPGPVVALRAEMDARPLAAGAVEPEGHSPRSEIPGVMHTCGHDVHAAILLAAAALAQENKARFSGKLVFVFQPAEEVAGGADDIVRDGVLDKLGVQKIFAQHVAPGLPVGTITISPGDTLAGSNYFNLTLTGRGSHAAAPQDGDDVILGAMKVAEEISTLPARRIDQANRPMVVSVTRFVADSGASNVIPPKAELSGTIRAFEDLTKAPKDGPALQDVIVARINAVSAAQGLKAEWSLRQASPPTRNDPALFGALLPSLTKAFPGKVDTTPSRGMFSEDFAYYTPHYQALYFGLGVAKDGLGEGGVHTADYTTHPEAFRYGLTLMTLLAQLGTTGDAAWR</sequence>